<evidence type="ECO:0000313" key="10">
    <source>
        <dbReference type="Proteomes" id="UP000571183"/>
    </source>
</evidence>
<gene>
    <name evidence="9" type="ORF">F5897_000855</name>
</gene>
<comment type="subcellular location">
    <subcellularLocation>
        <location evidence="1 7">Cell membrane</location>
        <topology evidence="1 7">Multi-pass membrane protein</topology>
    </subcellularLocation>
</comment>
<dbReference type="PANTHER" id="PTHR30450:SF14">
    <property type="entry name" value="TRANSPORTER, PERMEASE PROTEIN, PUTATIVE-RELATED"/>
    <property type="match status" value="1"/>
</dbReference>
<keyword evidence="2 7" id="KW-0813">Transport</keyword>
<feature type="transmembrane region" description="Helical" evidence="7">
    <location>
        <begin position="68"/>
        <end position="91"/>
    </location>
</feature>
<comment type="similarity">
    <text evidence="7">Belongs to the binding-protein-dependent transport system permease family.</text>
</comment>
<dbReference type="Pfam" id="PF00528">
    <property type="entry name" value="BPD_transp_1"/>
    <property type="match status" value="1"/>
</dbReference>
<evidence type="ECO:0000313" key="9">
    <source>
        <dbReference type="EMBL" id="MBB4071547.1"/>
    </source>
</evidence>
<dbReference type="GO" id="GO:0048473">
    <property type="term" value="P:D-methionine transmembrane transport"/>
    <property type="evidence" value="ECO:0007669"/>
    <property type="project" value="TreeGrafter"/>
</dbReference>
<evidence type="ECO:0000256" key="5">
    <source>
        <dbReference type="ARBA" id="ARBA00022989"/>
    </source>
</evidence>
<accession>A0A840DNA3</accession>
<proteinExistence type="inferred from homology"/>
<reference evidence="9 10" key="1">
    <citation type="submission" date="2020-08" db="EMBL/GenBank/DDBJ databases">
        <title>Sequencing the genomes of 1000 actinobacteria strains.</title>
        <authorList>
            <person name="Klenk H.-P."/>
        </authorList>
    </citation>
    <scope>NUCLEOTIDE SEQUENCE [LARGE SCALE GENOMIC DNA]</scope>
    <source>
        <strain evidence="9 10">DSM 27064</strain>
    </source>
</reference>
<keyword evidence="5 7" id="KW-1133">Transmembrane helix</keyword>
<protein>
    <submittedName>
        <fullName evidence="9">D-methionine transport system permease protein</fullName>
    </submittedName>
</protein>
<name>A0A840DNA3_9MICO</name>
<dbReference type="Gene3D" id="1.10.3720.10">
    <property type="entry name" value="MetI-like"/>
    <property type="match status" value="1"/>
</dbReference>
<dbReference type="EMBL" id="JACIFD010000007">
    <property type="protein sequence ID" value="MBB4071547.1"/>
    <property type="molecule type" value="Genomic_DNA"/>
</dbReference>
<dbReference type="GO" id="GO:0005886">
    <property type="term" value="C:plasma membrane"/>
    <property type="evidence" value="ECO:0007669"/>
    <property type="project" value="UniProtKB-SubCell"/>
</dbReference>
<dbReference type="PANTHER" id="PTHR30450">
    <property type="entry name" value="ABC TRANSPORTER PERMEASE"/>
    <property type="match status" value="1"/>
</dbReference>
<feature type="domain" description="ABC transmembrane type-1" evidence="8">
    <location>
        <begin position="29"/>
        <end position="227"/>
    </location>
</feature>
<dbReference type="InterPro" id="IPR035906">
    <property type="entry name" value="MetI-like_sf"/>
</dbReference>
<evidence type="ECO:0000256" key="4">
    <source>
        <dbReference type="ARBA" id="ARBA00022692"/>
    </source>
</evidence>
<dbReference type="PROSITE" id="PS50928">
    <property type="entry name" value="ABC_TM1"/>
    <property type="match status" value="1"/>
</dbReference>
<keyword evidence="10" id="KW-1185">Reference proteome</keyword>
<sequence>MTVVTPLFTDGELNDLLQFLSDGKFLTATLETLHYVALAMLGGGILGLFIGVLLTVTRAGAVLQNRPIYALLNFIVNFFRPIPFIILIAVLQPLARVVVGTGIGAPALIFTLIFACAFGIARLVEQNLLTVPPGTIEAARAMGAGPLRIIFTVLIPEALGPLVLGYTFAIIAVVDMTAMAGLIGGGGLGNFALQYGYRQFNPWVTWAAVLIVIAIVQLVQLAGNLLARKLLRR</sequence>
<evidence type="ECO:0000256" key="7">
    <source>
        <dbReference type="RuleBase" id="RU363032"/>
    </source>
</evidence>
<evidence type="ECO:0000256" key="3">
    <source>
        <dbReference type="ARBA" id="ARBA00022475"/>
    </source>
</evidence>
<evidence type="ECO:0000259" key="8">
    <source>
        <dbReference type="PROSITE" id="PS50928"/>
    </source>
</evidence>
<dbReference type="RefSeq" id="WP_183304593.1">
    <property type="nucleotide sequence ID" value="NZ_JACIFD010000007.1"/>
</dbReference>
<evidence type="ECO:0000256" key="1">
    <source>
        <dbReference type="ARBA" id="ARBA00004651"/>
    </source>
</evidence>
<feature type="transmembrane region" description="Helical" evidence="7">
    <location>
        <begin position="203"/>
        <end position="227"/>
    </location>
</feature>
<feature type="transmembrane region" description="Helical" evidence="7">
    <location>
        <begin position="97"/>
        <end position="120"/>
    </location>
</feature>
<organism evidence="9 10">
    <name type="scientific">Canibacter oris</name>
    <dbReference type="NCBI Taxonomy" id="1365628"/>
    <lineage>
        <taxon>Bacteria</taxon>
        <taxon>Bacillati</taxon>
        <taxon>Actinomycetota</taxon>
        <taxon>Actinomycetes</taxon>
        <taxon>Micrococcales</taxon>
        <taxon>Microbacteriaceae</taxon>
        <taxon>Canibacter</taxon>
    </lineage>
</organism>
<dbReference type="AlphaFoldDB" id="A0A840DNA3"/>
<dbReference type="InterPro" id="IPR000515">
    <property type="entry name" value="MetI-like"/>
</dbReference>
<dbReference type="SUPFAM" id="SSF161098">
    <property type="entry name" value="MetI-like"/>
    <property type="match status" value="1"/>
</dbReference>
<feature type="transmembrane region" description="Helical" evidence="7">
    <location>
        <begin position="33"/>
        <end position="56"/>
    </location>
</feature>
<keyword evidence="3" id="KW-1003">Cell membrane</keyword>
<dbReference type="Proteomes" id="UP000571183">
    <property type="component" value="Unassembled WGS sequence"/>
</dbReference>
<comment type="caution">
    <text evidence="9">The sequence shown here is derived from an EMBL/GenBank/DDBJ whole genome shotgun (WGS) entry which is preliminary data.</text>
</comment>
<keyword evidence="6 7" id="KW-0472">Membrane</keyword>
<dbReference type="CDD" id="cd06261">
    <property type="entry name" value="TM_PBP2"/>
    <property type="match status" value="1"/>
</dbReference>
<evidence type="ECO:0000256" key="6">
    <source>
        <dbReference type="ARBA" id="ARBA00023136"/>
    </source>
</evidence>
<dbReference type="InterPro" id="IPR051322">
    <property type="entry name" value="AA_ABC_Transporter_Permease"/>
</dbReference>
<evidence type="ECO:0000256" key="2">
    <source>
        <dbReference type="ARBA" id="ARBA00022448"/>
    </source>
</evidence>
<keyword evidence="4 7" id="KW-0812">Transmembrane</keyword>
<feature type="transmembrane region" description="Helical" evidence="7">
    <location>
        <begin position="158"/>
        <end position="183"/>
    </location>
</feature>